<dbReference type="InterPro" id="IPR052918">
    <property type="entry name" value="Motility_Chemotaxis_Reg"/>
</dbReference>
<evidence type="ECO:0000313" key="3">
    <source>
        <dbReference type="EMBL" id="MBF9221449.1"/>
    </source>
</evidence>
<dbReference type="InterPro" id="IPR000601">
    <property type="entry name" value="PKD_dom"/>
</dbReference>
<reference evidence="3 4" key="1">
    <citation type="submission" date="2020-11" db="EMBL/GenBank/DDBJ databases">
        <authorList>
            <person name="Kim M.K."/>
        </authorList>
    </citation>
    <scope>NUCLEOTIDE SEQUENCE [LARGE SCALE GENOMIC DNA]</scope>
    <source>
        <strain evidence="3 4">BT662</strain>
    </source>
</reference>
<comment type="caution">
    <text evidence="3">The sequence shown here is derived from an EMBL/GenBank/DDBJ whole genome shotgun (WGS) entry which is preliminary data.</text>
</comment>
<feature type="chain" id="PRO_5045480035" evidence="1">
    <location>
        <begin position="22"/>
        <end position="1481"/>
    </location>
</feature>
<evidence type="ECO:0000259" key="2">
    <source>
        <dbReference type="PROSITE" id="PS50093"/>
    </source>
</evidence>
<dbReference type="PROSITE" id="PS50093">
    <property type="entry name" value="PKD"/>
    <property type="match status" value="1"/>
</dbReference>
<feature type="signal peptide" evidence="1">
    <location>
        <begin position="1"/>
        <end position="21"/>
    </location>
</feature>
<name>A0ABS0I3F6_9BACT</name>
<keyword evidence="4" id="KW-1185">Reference proteome</keyword>
<organism evidence="3 4">
    <name type="scientific">Hymenobacter ruricola</name>
    <dbReference type="NCBI Taxonomy" id="2791023"/>
    <lineage>
        <taxon>Bacteria</taxon>
        <taxon>Pseudomonadati</taxon>
        <taxon>Bacteroidota</taxon>
        <taxon>Cytophagia</taxon>
        <taxon>Cytophagales</taxon>
        <taxon>Hymenobacteraceae</taxon>
        <taxon>Hymenobacter</taxon>
    </lineage>
</organism>
<evidence type="ECO:0000313" key="4">
    <source>
        <dbReference type="Proteomes" id="UP000618931"/>
    </source>
</evidence>
<dbReference type="Pfam" id="PF13585">
    <property type="entry name" value="CHU_C"/>
    <property type="match status" value="1"/>
</dbReference>
<dbReference type="InterPro" id="IPR057708">
    <property type="entry name" value="DUF7948"/>
</dbReference>
<dbReference type="EMBL" id="JADQDM010000004">
    <property type="protein sequence ID" value="MBF9221449.1"/>
    <property type="molecule type" value="Genomic_DNA"/>
</dbReference>
<dbReference type="Proteomes" id="UP000618931">
    <property type="component" value="Unassembled WGS sequence"/>
</dbReference>
<sequence length="1481" mass="152111">MRLLFTFLVTFGVLCSGPLRAQESKQTLEFIENRGQWDGRARYAAQVAPGARLFVEPTGLTYALTAGLPGHGPAEGHPAPGRPDGKLLAHGLRLEFVQPSSAATLGPDPETAAPGRRHYLRGADRTRWAADVRAWHGLRYRQLWPGIDLVLKENAAHQFEYDLQLAAGADPARATWHYRGADGLRLDPATGSLLVRTSAGQLSELRPRAWQTDPAKGQPQPVACAFVLRGTAVSFRLAPYDHQRPLVIDPAVQFASYTGSPVENWGFAATHDARGNLYTAGVVFEPGYPATFGAYLTSFSGSTDIAIMKFNTGVSGPAARAWATYLGGNNLEFPHSLLTNPRGELLLLGTTASTDFPTTAAALSHGLRGGPPVAPFGANSPFVLAGGADLILTRLSASGGGLRASTYLGGTGTDGLLDPSAAAPRLRHNYGDAFRGDLALDPQGNLYVASVTGSADFPGLAAGAYRGGTSDGIVTSLDSSLSRVRWTTAVGGAAADAAYSLQREDVGGDLLITGGTTSAVLSGATNGYQPTASGDVDGFVARLTGAGALAQATYLGTSGYDQGFFVRSGPGGRVYVLGQTLGPAWPGVDTARYSNPHGQQFIQQLAPDLRSAGFATVFGSGRSTTDISPTAFGVDCYGRMALAGWGGGLDPNNGSTVGLPTTPDAMQRNTDGLDFYLMQLSDGARVLDYATFFGTTADDHVDGGTSRFDSQNVLYQALCACDQSGGTSIPIPPGANTYAATNGAPKCNNAAFKFAFQANTSPAGADTLSVCARSGPVRLGGSPEGGTWTGTGVTGSVATGFLFTPDPAHLGTLVLTYVSPAAANGCEGTSTRRITVLPQGAANLVAPKQLFCLKPGRTEPPVQLTGTPAGGTFTGRGVLPGTSLFSPTVAGRGSHAIVYQVAGGRCPVTATVVMVVKEVPVIQPEPPRTVCANDPPTPLGGIPPGGIWTGPGVTGTINKFYFTPSVALIGGPHLLVYTYQGDIDCDPVTDTLRVTVLPAGGTATTPRDTSYCITGGAMRLRGGTPAGGTWSGPGVTGSVAAGFVFTPSALLIGANQLLYTAPPGPTPACPGRARRTVTVTAGGLAAVSMPDSVMCAVAGPQPLSATPSGGTWSGPGVTGSVAAGFVFTPSAALAGRQVLSYTGPAPTGSACGVTGRLGVEVLPLPFVYLTPLSPINYCLTAPPHGVVLTAVPAGGTFSGPGVVGNRFSPSDAGPGHHVISYTWNFPTVRCPIVVTQAVDVTVVSSVQLPPDTVLCASQAPFQLRASPPGGTWSGPGVTATGLFTPPATPGTTELFYNLSAGCATAPYHVTVPAESNIAAAWAALDCGANGVAPRRLRFTATGAAAGQVRWDFGDGSAPAVGAAVEHTYAAGTFAPRASLPGTGPVGPCQRQLSLSAVEVKPARIPNVITPNADGQNDFFAPEMGACPGRLQVFSRWGQRVFDSPEYHNEWGGEGLPAGIYYYLMSLPDGTASFKGWVEIVR</sequence>
<proteinExistence type="predicted"/>
<accession>A0ABS0I3F6</accession>
<gene>
    <name evidence="3" type="ORF">I2H31_10065</name>
</gene>
<dbReference type="Pfam" id="PF25778">
    <property type="entry name" value="DUF7948"/>
    <property type="match status" value="1"/>
</dbReference>
<dbReference type="PANTHER" id="PTHR35580:SF1">
    <property type="entry name" value="PHYTASE-LIKE DOMAIN-CONTAINING PROTEIN"/>
    <property type="match status" value="1"/>
</dbReference>
<protein>
    <submittedName>
        <fullName evidence="3">Gliding motility-associated C-terminal domain-containing protein</fullName>
    </submittedName>
</protein>
<keyword evidence="1" id="KW-0732">Signal</keyword>
<evidence type="ECO:0000256" key="1">
    <source>
        <dbReference type="SAM" id="SignalP"/>
    </source>
</evidence>
<feature type="domain" description="PKD" evidence="2">
    <location>
        <begin position="1349"/>
        <end position="1370"/>
    </location>
</feature>
<dbReference type="RefSeq" id="WP_196292914.1">
    <property type="nucleotide sequence ID" value="NZ_JADQDM010000004.1"/>
</dbReference>
<dbReference type="PANTHER" id="PTHR35580">
    <property type="entry name" value="CELL SURFACE GLYCOPROTEIN (S-LAYER PROTEIN)-LIKE PROTEIN"/>
    <property type="match status" value="1"/>
</dbReference>